<evidence type="ECO:0000259" key="2">
    <source>
        <dbReference type="Pfam" id="PF20229"/>
    </source>
</evidence>
<dbReference type="InterPro" id="IPR046858">
    <property type="entry name" value="ChrB_N"/>
</dbReference>
<dbReference type="EMBL" id="VSSQ01024153">
    <property type="protein sequence ID" value="MPM71497.1"/>
    <property type="molecule type" value="Genomic_DNA"/>
</dbReference>
<name>A0A645C2Q5_9ZZZZ</name>
<reference evidence="3" key="1">
    <citation type="submission" date="2019-08" db="EMBL/GenBank/DDBJ databases">
        <authorList>
            <person name="Kucharzyk K."/>
            <person name="Murdoch R.W."/>
            <person name="Higgins S."/>
            <person name="Loffler F."/>
        </authorList>
    </citation>
    <scope>NUCLEOTIDE SEQUENCE</scope>
</reference>
<protein>
    <recommendedName>
        <fullName evidence="2">ChrB N-terminal domain-containing protein</fullName>
    </recommendedName>
</protein>
<feature type="region of interest" description="Disordered" evidence="1">
    <location>
        <begin position="172"/>
        <end position="193"/>
    </location>
</feature>
<feature type="compositionally biased region" description="Basic and acidic residues" evidence="1">
    <location>
        <begin position="176"/>
        <end position="193"/>
    </location>
</feature>
<accession>A0A645C2Q5</accession>
<evidence type="ECO:0000256" key="1">
    <source>
        <dbReference type="SAM" id="MobiDB-lite"/>
    </source>
</evidence>
<evidence type="ECO:0000313" key="3">
    <source>
        <dbReference type="EMBL" id="MPM71497.1"/>
    </source>
</evidence>
<sequence>MDYKWILFCPQLPATPSSPRVTVWRRMRSEGSLGLDNGLWLLPYSEPSLKIISEMTEYVRGQGGSSKTFLSNAIDAATETDILERFRQDRAEEYAEIKEQCADFIRELEKETLRKNFSFAELEENEQDLTKLENWYFKVQKRDFEPGAPALETAQWLQKCREEFQTFTDAVYQQEDPDHEHKMRFDPGKLDQS</sequence>
<comment type="caution">
    <text evidence="3">The sequence shown here is derived from an EMBL/GenBank/DDBJ whole genome shotgun (WGS) entry which is preliminary data.</text>
</comment>
<organism evidence="3">
    <name type="scientific">bioreactor metagenome</name>
    <dbReference type="NCBI Taxonomy" id="1076179"/>
    <lineage>
        <taxon>unclassified sequences</taxon>
        <taxon>metagenomes</taxon>
        <taxon>ecological metagenomes</taxon>
    </lineage>
</organism>
<gene>
    <name evidence="3" type="ORF">SDC9_118462</name>
</gene>
<dbReference type="AlphaFoldDB" id="A0A645C2Q5"/>
<proteinExistence type="predicted"/>
<feature type="domain" description="ChrB N-terminal" evidence="2">
    <location>
        <begin position="20"/>
        <end position="175"/>
    </location>
</feature>
<dbReference type="Pfam" id="PF20229">
    <property type="entry name" value="ChrB_N"/>
    <property type="match status" value="1"/>
</dbReference>